<protein>
    <submittedName>
        <fullName evidence="2">Uncharacterized protein</fullName>
    </submittedName>
</protein>
<sequence length="38" mass="4097">MSLKVNLPNVYFSPSFAVSSKLTSGILIIFMNNPSAAH</sequence>
<name>A0A2P2QGQ6_RHIMU</name>
<feature type="transmembrane region" description="Helical" evidence="1">
    <location>
        <begin position="12"/>
        <end position="31"/>
    </location>
</feature>
<keyword evidence="1" id="KW-1133">Transmembrane helix</keyword>
<dbReference type="EMBL" id="GGEC01085716">
    <property type="protein sequence ID" value="MBX66200.1"/>
    <property type="molecule type" value="Transcribed_RNA"/>
</dbReference>
<dbReference type="AlphaFoldDB" id="A0A2P2QGQ6"/>
<organism evidence="2">
    <name type="scientific">Rhizophora mucronata</name>
    <name type="common">Asiatic mangrove</name>
    <dbReference type="NCBI Taxonomy" id="61149"/>
    <lineage>
        <taxon>Eukaryota</taxon>
        <taxon>Viridiplantae</taxon>
        <taxon>Streptophyta</taxon>
        <taxon>Embryophyta</taxon>
        <taxon>Tracheophyta</taxon>
        <taxon>Spermatophyta</taxon>
        <taxon>Magnoliopsida</taxon>
        <taxon>eudicotyledons</taxon>
        <taxon>Gunneridae</taxon>
        <taxon>Pentapetalae</taxon>
        <taxon>rosids</taxon>
        <taxon>fabids</taxon>
        <taxon>Malpighiales</taxon>
        <taxon>Rhizophoraceae</taxon>
        <taxon>Rhizophora</taxon>
    </lineage>
</organism>
<keyword evidence="1" id="KW-0472">Membrane</keyword>
<reference evidence="2" key="1">
    <citation type="submission" date="2018-02" db="EMBL/GenBank/DDBJ databases">
        <title>Rhizophora mucronata_Transcriptome.</title>
        <authorList>
            <person name="Meera S.P."/>
            <person name="Sreeshan A."/>
            <person name="Augustine A."/>
        </authorList>
    </citation>
    <scope>NUCLEOTIDE SEQUENCE</scope>
    <source>
        <tissue evidence="2">Leaf</tissue>
    </source>
</reference>
<accession>A0A2P2QGQ6</accession>
<proteinExistence type="predicted"/>
<keyword evidence="1" id="KW-0812">Transmembrane</keyword>
<evidence type="ECO:0000256" key="1">
    <source>
        <dbReference type="SAM" id="Phobius"/>
    </source>
</evidence>
<evidence type="ECO:0000313" key="2">
    <source>
        <dbReference type="EMBL" id="MBX66200.1"/>
    </source>
</evidence>